<dbReference type="InterPro" id="IPR017739">
    <property type="entry name" value="T6SS-assoc_VCA0119"/>
</dbReference>
<evidence type="ECO:0000259" key="1">
    <source>
        <dbReference type="Pfam" id="PF06812"/>
    </source>
</evidence>
<dbReference type="InterPro" id="IPR010657">
    <property type="entry name" value="ImpA_N"/>
</dbReference>
<dbReference type="Pfam" id="PF16989">
    <property type="entry name" value="T6SS_VasJ"/>
    <property type="match status" value="1"/>
</dbReference>
<name>A0A0J5P5T0_9PAST</name>
<keyword evidence="3" id="KW-1185">Reference proteome</keyword>
<dbReference type="NCBIfam" id="TIGR03362">
    <property type="entry name" value="VI_chp_7"/>
    <property type="match status" value="1"/>
</dbReference>
<feature type="domain" description="ImpA N-terminal" evidence="1">
    <location>
        <begin position="27"/>
        <end position="111"/>
    </location>
</feature>
<gene>
    <name evidence="2" type="ORF">RO21_05315</name>
</gene>
<proteinExistence type="predicted"/>
<organism evidence="2 3">
    <name type="scientific">Muribacter muris</name>
    <dbReference type="NCBI Taxonomy" id="67855"/>
    <lineage>
        <taxon>Bacteria</taxon>
        <taxon>Pseudomonadati</taxon>
        <taxon>Pseudomonadota</taxon>
        <taxon>Gammaproteobacteria</taxon>
        <taxon>Pasteurellales</taxon>
        <taxon>Pasteurellaceae</taxon>
        <taxon>Muribacter</taxon>
    </lineage>
</organism>
<evidence type="ECO:0000313" key="3">
    <source>
        <dbReference type="Proteomes" id="UP000036270"/>
    </source>
</evidence>
<dbReference type="AlphaFoldDB" id="A0A0J5P5T0"/>
<reference evidence="2 3" key="1">
    <citation type="submission" date="2014-12" db="EMBL/GenBank/DDBJ databases">
        <title>Reclassification of Actinobacillus muris as Muribacter muris.</title>
        <authorList>
            <person name="Christensen H."/>
            <person name="Nicklas W."/>
            <person name="Bisgaard M."/>
        </authorList>
    </citation>
    <scope>NUCLEOTIDE SEQUENCE [LARGE SCALE GENOMIC DNA]</scope>
    <source>
        <strain evidence="2 3">Ackerman80-443D</strain>
    </source>
</reference>
<accession>A0A0J5P5T0</accession>
<dbReference type="STRING" id="67855.RO21_05315"/>
<protein>
    <recommendedName>
        <fullName evidence="1">ImpA N-terminal domain-containing protein</fullName>
    </recommendedName>
</protein>
<dbReference type="EMBL" id="JWIZ01000027">
    <property type="protein sequence ID" value="KMK51626.1"/>
    <property type="molecule type" value="Genomic_DNA"/>
</dbReference>
<dbReference type="PANTHER" id="PTHR37024:SF3">
    <property type="entry name" value="TYPE VI SECRETION SYSTEM PROTEIN TSSA"/>
    <property type="match status" value="1"/>
</dbReference>
<sequence length="465" mass="52963">MDIIGAHPWRQAIAAEINTDIAIEIADDDPDWEYLDGEMVKLGSLEHQLLNINDIQQRAITLLSYKTKDMRVLAHLLRTLQHQGDTQTLLLAITLLTDYVRQFWQQAAPTSPLKKSRLTLQILKRFEPTLDNFNQHASRYEREAMQAHFKWLATHFSETALVELLTRYHQRLQAVPDRVVEQDTSKPADNALATTIPSAQNAEQPIETNVKVDDSNEKAWRYTLLKVAEILVTKHIGSPIGYQLRRHTIWSGIDTLPPVENTITPLAAVSADMRQHYLAHLTQPTYAIWGELEYSLTLAPFWLEGHFISATYAEKLGFTAVASAIQAETRAFLMRLPELKDYHFNDGLPFLSEDAKHWLFKTEQTDTTLSTGTHTDFNDVWACYERDGLTAAFTLLNQQPAQDGREKFYAQLTACQLMEKAEMTVLAQQGYQTLQNTLSITPLAQWEDRLFAFLAQKVSPNTSPL</sequence>
<dbReference type="PATRIC" id="fig|67855.3.peg.928"/>
<evidence type="ECO:0000313" key="2">
    <source>
        <dbReference type="EMBL" id="KMK51626.1"/>
    </source>
</evidence>
<dbReference type="Proteomes" id="UP000036270">
    <property type="component" value="Unassembled WGS sequence"/>
</dbReference>
<dbReference type="PANTHER" id="PTHR37024">
    <property type="entry name" value="TYPE VI SECRETION SYSTEM DUF2094 AND IMPA-RELATED DOMAIN PROTEIN"/>
    <property type="match status" value="1"/>
</dbReference>
<comment type="caution">
    <text evidence="2">The sequence shown here is derived from an EMBL/GenBank/DDBJ whole genome shotgun (WGS) entry which is preliminary data.</text>
</comment>
<dbReference type="Pfam" id="PF06812">
    <property type="entry name" value="ImpA_N"/>
    <property type="match status" value="1"/>
</dbReference>